<feature type="domain" description="Hedgehog protein Hint" evidence="1">
    <location>
        <begin position="128"/>
        <end position="309"/>
    </location>
</feature>
<organism evidence="3 4">
    <name type="scientific">Durusdinium trenchii</name>
    <dbReference type="NCBI Taxonomy" id="1381693"/>
    <lineage>
        <taxon>Eukaryota</taxon>
        <taxon>Sar</taxon>
        <taxon>Alveolata</taxon>
        <taxon>Dinophyceae</taxon>
        <taxon>Suessiales</taxon>
        <taxon>Symbiodiniaceae</taxon>
        <taxon>Durusdinium</taxon>
    </lineage>
</organism>
<dbReference type="InterPro" id="IPR036844">
    <property type="entry name" value="Hint_dom_sf"/>
</dbReference>
<dbReference type="Pfam" id="PF01079">
    <property type="entry name" value="Hint"/>
    <property type="match status" value="1"/>
</dbReference>
<name>A0ABP0MR67_9DINO</name>
<proteinExistence type="predicted"/>
<dbReference type="PANTHER" id="PTHR11889">
    <property type="entry name" value="HEDGEHOG"/>
    <property type="match status" value="1"/>
</dbReference>
<reference evidence="3 4" key="1">
    <citation type="submission" date="2024-02" db="EMBL/GenBank/DDBJ databases">
        <authorList>
            <person name="Chen Y."/>
            <person name="Shah S."/>
            <person name="Dougan E. K."/>
            <person name="Thang M."/>
            <person name="Chan C."/>
        </authorList>
    </citation>
    <scope>NUCLEOTIDE SEQUENCE [LARGE SCALE GENOMIC DNA]</scope>
</reference>
<comment type="caution">
    <text evidence="3">The sequence shown here is derived from an EMBL/GenBank/DDBJ whole genome shotgun (WGS) entry which is preliminary data.</text>
</comment>
<dbReference type="Proteomes" id="UP001642464">
    <property type="component" value="Unassembled WGS sequence"/>
</dbReference>
<evidence type="ECO:0000313" key="4">
    <source>
        <dbReference type="Proteomes" id="UP001642464"/>
    </source>
</evidence>
<dbReference type="InterPro" id="IPR001767">
    <property type="entry name" value="Hedgehog_Hint"/>
</dbReference>
<dbReference type="SUPFAM" id="SSF51294">
    <property type="entry name" value="Hedgehog/intein (Hint) domain"/>
    <property type="match status" value="1"/>
</dbReference>
<accession>A0ABP0MR67</accession>
<evidence type="ECO:0000259" key="1">
    <source>
        <dbReference type="Pfam" id="PF01079"/>
    </source>
</evidence>
<dbReference type="Gene3D" id="2.170.16.10">
    <property type="entry name" value="Hedgehog/Intein (Hint) domain"/>
    <property type="match status" value="1"/>
</dbReference>
<dbReference type="InterPro" id="IPR050387">
    <property type="entry name" value="Hedgehog_Signaling"/>
</dbReference>
<dbReference type="EMBL" id="CAXAMM010022780">
    <property type="protein sequence ID" value="CAK9052550.1"/>
    <property type="molecule type" value="Genomic_DNA"/>
</dbReference>
<dbReference type="CDD" id="cd00081">
    <property type="entry name" value="Hint"/>
    <property type="match status" value="1"/>
</dbReference>
<dbReference type="EMBL" id="CAXAMM010022558">
    <property type="protein sequence ID" value="CAK9052210.1"/>
    <property type="molecule type" value="Genomic_DNA"/>
</dbReference>
<protein>
    <submittedName>
        <fullName evidence="3">Desert hedgehog protein B (Desert hedgehog protein 2) (DHH-2) (Hedgehog protein 4) (X-HH4) [Cleaved into: Desert hedgehog protein B N-product</fullName>
    </submittedName>
</protein>
<dbReference type="PANTHER" id="PTHR11889:SF31">
    <property type="entry name" value="PROTEIN HEDGEHOG"/>
    <property type="match status" value="1"/>
</dbReference>
<evidence type="ECO:0000313" key="2">
    <source>
        <dbReference type="EMBL" id="CAK9052210.1"/>
    </source>
</evidence>
<keyword evidence="4" id="KW-1185">Reference proteome</keyword>
<gene>
    <name evidence="2" type="ORF">SCF082_LOCUS28594</name>
    <name evidence="3" type="ORF">SCF082_LOCUS28735</name>
</gene>
<sequence length="347" mass="36522">MPSSLWELVPSRARVPRESSLGAWDPIPLKVDRREQLRTFFDLDAVGNDMGDAASAGVSAAAPVVSDAAQAGANAAMSGAQAAAPMVKDAASSAASAVMSGAQAAAPMVGDAASSLASNLGDAASNLGDDNGCFPAASCVLERRRGVVRMEDVRVGDELDCGGVFSPVIAMLHRSPGEMMSYVVIHFVSGAVVISRNHLIQLQEETEEGPPRFCWVPAADVRVGQQLQNGQRVISVTSAEATGLFAPLTLSSTLLVDGALCSCFAPPLELGLSHELCHRAMAPLRAWHQAKSTLESTTTPRWLGCPLWTLEAWTPWTTSVSPTIHPYAASLLLTLRSLHRVLNAISM</sequence>
<evidence type="ECO:0000313" key="3">
    <source>
        <dbReference type="EMBL" id="CAK9052550.1"/>
    </source>
</evidence>